<dbReference type="InterPro" id="IPR008189">
    <property type="entry name" value="rRNA_ssu_MeTfrase_I"/>
</dbReference>
<feature type="domain" description="Tetrapyrrole methylase" evidence="7">
    <location>
        <begin position="14"/>
        <end position="212"/>
    </location>
</feature>
<dbReference type="Pfam" id="PF00590">
    <property type="entry name" value="TP_methylase"/>
    <property type="match status" value="1"/>
</dbReference>
<dbReference type="SUPFAM" id="SSF53790">
    <property type="entry name" value="Tetrapyrrole methylase"/>
    <property type="match status" value="1"/>
</dbReference>
<dbReference type="GO" id="GO:0032259">
    <property type="term" value="P:methylation"/>
    <property type="evidence" value="ECO:0007669"/>
    <property type="project" value="UniProtKB-KW"/>
</dbReference>
<dbReference type="EC" id="2.1.1.198" evidence="8"/>
<feature type="region of interest" description="Disordered" evidence="6">
    <location>
        <begin position="233"/>
        <end position="259"/>
    </location>
</feature>
<keyword evidence="2" id="KW-0698">rRNA processing</keyword>
<dbReference type="PANTHER" id="PTHR46111:SF1">
    <property type="entry name" value="RIBOSOMAL RNA SMALL SUBUNIT METHYLTRANSFERASE I"/>
    <property type="match status" value="1"/>
</dbReference>
<evidence type="ECO:0000259" key="7">
    <source>
        <dbReference type="Pfam" id="PF00590"/>
    </source>
</evidence>
<feature type="compositionally biased region" description="Polar residues" evidence="6">
    <location>
        <begin position="247"/>
        <end position="259"/>
    </location>
</feature>
<dbReference type="STRING" id="1715989.NITINOP_2475"/>
<evidence type="ECO:0000313" key="9">
    <source>
        <dbReference type="Proteomes" id="UP000066284"/>
    </source>
</evidence>
<dbReference type="PANTHER" id="PTHR46111">
    <property type="entry name" value="RIBOSOMAL RNA SMALL SUBUNIT METHYLTRANSFERASE I"/>
    <property type="match status" value="1"/>
</dbReference>
<proteinExistence type="predicted"/>
<dbReference type="Gene3D" id="3.30.950.10">
    <property type="entry name" value="Methyltransferase, Cobalt-precorrin-4 Transmethylase, Domain 2"/>
    <property type="match status" value="1"/>
</dbReference>
<dbReference type="RefSeq" id="WP_062485822.1">
    <property type="nucleotide sequence ID" value="NZ_LN885086.1"/>
</dbReference>
<dbReference type="InterPro" id="IPR014776">
    <property type="entry name" value="4pyrrole_Mease_sub2"/>
</dbReference>
<dbReference type="AlphaFoldDB" id="A0A0S4KSW7"/>
<evidence type="ECO:0000256" key="4">
    <source>
        <dbReference type="ARBA" id="ARBA00022679"/>
    </source>
</evidence>
<evidence type="ECO:0000313" key="8">
    <source>
        <dbReference type="EMBL" id="CUQ67447.1"/>
    </source>
</evidence>
<evidence type="ECO:0000256" key="3">
    <source>
        <dbReference type="ARBA" id="ARBA00022603"/>
    </source>
</evidence>
<organism evidence="8 9">
    <name type="scientific">Candidatus Nitrospira inopinata</name>
    <dbReference type="NCBI Taxonomy" id="1715989"/>
    <lineage>
        <taxon>Bacteria</taxon>
        <taxon>Pseudomonadati</taxon>
        <taxon>Nitrospirota</taxon>
        <taxon>Nitrospiria</taxon>
        <taxon>Nitrospirales</taxon>
        <taxon>Nitrospiraceae</taxon>
        <taxon>Nitrospira</taxon>
    </lineage>
</organism>
<keyword evidence="5" id="KW-0949">S-adenosyl-L-methionine</keyword>
<feature type="compositionally biased region" description="Basic residues" evidence="6">
    <location>
        <begin position="233"/>
        <end position="242"/>
    </location>
</feature>
<dbReference type="InterPro" id="IPR014777">
    <property type="entry name" value="4pyrrole_Mease_sub1"/>
</dbReference>
<reference evidence="9" key="1">
    <citation type="submission" date="2015-09" db="EMBL/GenBank/DDBJ databases">
        <authorList>
            <person name="Daims H."/>
        </authorList>
    </citation>
    <scope>NUCLEOTIDE SEQUENCE [LARGE SCALE GENOMIC DNA]</scope>
</reference>
<keyword evidence="4 8" id="KW-0808">Transferase</keyword>
<evidence type="ECO:0000256" key="1">
    <source>
        <dbReference type="ARBA" id="ARBA00022490"/>
    </source>
</evidence>
<dbReference type="PIRSF" id="PIRSF005917">
    <property type="entry name" value="MTase_YraL"/>
    <property type="match status" value="1"/>
</dbReference>
<accession>A0A0S4KSW7</accession>
<dbReference type="Gene3D" id="3.40.1010.10">
    <property type="entry name" value="Cobalt-precorrin-4 Transmethylase, Domain 1"/>
    <property type="match status" value="1"/>
</dbReference>
<keyword evidence="9" id="KW-1185">Reference proteome</keyword>
<gene>
    <name evidence="8" type="ORF">NITINOP_2475</name>
</gene>
<dbReference type="InterPro" id="IPR035996">
    <property type="entry name" value="4pyrrol_Methylase_sf"/>
</dbReference>
<evidence type="ECO:0000256" key="5">
    <source>
        <dbReference type="ARBA" id="ARBA00022691"/>
    </source>
</evidence>
<dbReference type="KEGG" id="nio:NITINOP_2475"/>
<keyword evidence="1" id="KW-0963">Cytoplasm</keyword>
<sequence>MSLKQSQQRREGILYLVAVPIGHADDITLRALQVLRDADLIASEDPVATRRLLAHHGIDTTLTSYGPTGIKQKAAVLIDRLKQGWRIVLVSDCGSPMIADPGSILVTSAHAHDVRVMSIPGPSALTAALSVAGLPTDCFLFLGQLPDSKRAIRRRLAGHLAGETAIVAFCTIDSLPCALRTIAEMAPRRYLTLACDLTAPHERTLRGTARQIQNLLASHPAFSDITLIISGRTKRKERRRTRKAESLNHSLSSRRISTR</sequence>
<keyword evidence="3 8" id="KW-0489">Methyltransferase</keyword>
<dbReference type="EMBL" id="LN885086">
    <property type="protein sequence ID" value="CUQ67447.1"/>
    <property type="molecule type" value="Genomic_DNA"/>
</dbReference>
<evidence type="ECO:0000256" key="6">
    <source>
        <dbReference type="SAM" id="MobiDB-lite"/>
    </source>
</evidence>
<name>A0A0S4KSW7_9BACT</name>
<evidence type="ECO:0000256" key="2">
    <source>
        <dbReference type="ARBA" id="ARBA00022552"/>
    </source>
</evidence>
<dbReference type="Proteomes" id="UP000066284">
    <property type="component" value="Chromosome 1"/>
</dbReference>
<dbReference type="GO" id="GO:0006364">
    <property type="term" value="P:rRNA processing"/>
    <property type="evidence" value="ECO:0007669"/>
    <property type="project" value="UniProtKB-KW"/>
</dbReference>
<dbReference type="InterPro" id="IPR000878">
    <property type="entry name" value="4pyrrol_Mease"/>
</dbReference>
<dbReference type="OrthoDB" id="9809084at2"/>
<dbReference type="GO" id="GO:0008168">
    <property type="term" value="F:methyltransferase activity"/>
    <property type="evidence" value="ECO:0007669"/>
    <property type="project" value="UniProtKB-KW"/>
</dbReference>
<protein>
    <submittedName>
        <fullName evidence="8">Putative Ribosomal RNA small subunit methyltransferase I</fullName>
        <ecNumber evidence="8">2.1.1.198</ecNumber>
    </submittedName>
</protein>